<keyword evidence="1" id="KW-1133">Transmembrane helix</keyword>
<evidence type="ECO:0000313" key="3">
    <source>
        <dbReference type="Proteomes" id="UP001169760"/>
    </source>
</evidence>
<evidence type="ECO:0000313" key="2">
    <source>
        <dbReference type="EMBL" id="MDO6423794.1"/>
    </source>
</evidence>
<feature type="transmembrane region" description="Helical" evidence="1">
    <location>
        <begin position="27"/>
        <end position="47"/>
    </location>
</feature>
<comment type="caution">
    <text evidence="2">The sequence shown here is derived from an EMBL/GenBank/DDBJ whole genome shotgun (WGS) entry which is preliminary data.</text>
</comment>
<proteinExistence type="predicted"/>
<sequence length="104" mass="12506">MALFSSKTWPQWIADYRLSHTHPVNEACHLVGIPIIVISLFWLPIAWLTHTPYWPAITLFVIGWILQFVGHYYEKKWPEFFNDWRFLFVGVRWWLDKVGIKKSC</sequence>
<keyword evidence="1" id="KW-0812">Transmembrane</keyword>
<dbReference type="Proteomes" id="UP001169760">
    <property type="component" value="Unassembled WGS sequence"/>
</dbReference>
<evidence type="ECO:0000256" key="1">
    <source>
        <dbReference type="SAM" id="Phobius"/>
    </source>
</evidence>
<dbReference type="EMBL" id="JAUOPB010000011">
    <property type="protein sequence ID" value="MDO6423794.1"/>
    <property type="molecule type" value="Genomic_DNA"/>
</dbReference>
<accession>A0AAW7X887</accession>
<dbReference type="Pfam" id="PF06127">
    <property type="entry name" value="Mpo1-like"/>
    <property type="match status" value="1"/>
</dbReference>
<dbReference type="AlphaFoldDB" id="A0AAW7X887"/>
<name>A0AAW7X887_9GAMM</name>
<gene>
    <name evidence="2" type="ORF">Q4521_15025</name>
</gene>
<keyword evidence="1" id="KW-0472">Membrane</keyword>
<reference evidence="2" key="1">
    <citation type="submission" date="2023-07" db="EMBL/GenBank/DDBJ databases">
        <title>Genome content predicts the carbon catabolic preferences of heterotrophic bacteria.</title>
        <authorList>
            <person name="Gralka M."/>
        </authorList>
    </citation>
    <scope>NUCLEOTIDE SEQUENCE</scope>
    <source>
        <strain evidence="2">I3M17_2</strain>
    </source>
</reference>
<protein>
    <submittedName>
        <fullName evidence="2">DUF962 domain-containing protein</fullName>
    </submittedName>
</protein>
<dbReference type="InterPro" id="IPR009305">
    <property type="entry name" value="Mpo1-like"/>
</dbReference>
<dbReference type="RefSeq" id="WP_303493356.1">
    <property type="nucleotide sequence ID" value="NZ_JAUOPB010000011.1"/>
</dbReference>
<organism evidence="2 3">
    <name type="scientific">Saccharophagus degradans</name>
    <dbReference type="NCBI Taxonomy" id="86304"/>
    <lineage>
        <taxon>Bacteria</taxon>
        <taxon>Pseudomonadati</taxon>
        <taxon>Pseudomonadota</taxon>
        <taxon>Gammaproteobacteria</taxon>
        <taxon>Cellvibrionales</taxon>
        <taxon>Cellvibrionaceae</taxon>
        <taxon>Saccharophagus</taxon>
    </lineage>
</organism>
<feature type="transmembrane region" description="Helical" evidence="1">
    <location>
        <begin position="53"/>
        <end position="73"/>
    </location>
</feature>